<comment type="similarity">
    <text evidence="2">Belongs to the cyclophilin-type PPIase family.</text>
</comment>
<accession>A0A2A9CRU0</accession>
<reference evidence="4 5" key="1">
    <citation type="submission" date="2017-10" db="EMBL/GenBank/DDBJ databases">
        <title>Sequencing the genomes of 1000 actinobacteria strains.</title>
        <authorList>
            <person name="Klenk H.-P."/>
        </authorList>
    </citation>
    <scope>NUCLEOTIDE SEQUENCE [LARGE SCALE GENOMIC DNA]</scope>
    <source>
        <strain evidence="4 5">DSM 15597</strain>
    </source>
</reference>
<evidence type="ECO:0000313" key="5">
    <source>
        <dbReference type="Proteomes" id="UP000226079"/>
    </source>
</evidence>
<dbReference type="PROSITE" id="PS51257">
    <property type="entry name" value="PROKAR_LIPOPROTEIN"/>
    <property type="match status" value="1"/>
</dbReference>
<dbReference type="InterPro" id="IPR029000">
    <property type="entry name" value="Cyclophilin-like_dom_sf"/>
</dbReference>
<comment type="catalytic activity">
    <reaction evidence="2">
        <text>[protein]-peptidylproline (omega=180) = [protein]-peptidylproline (omega=0)</text>
        <dbReference type="Rhea" id="RHEA:16237"/>
        <dbReference type="Rhea" id="RHEA-COMP:10747"/>
        <dbReference type="Rhea" id="RHEA-COMP:10748"/>
        <dbReference type="ChEBI" id="CHEBI:83833"/>
        <dbReference type="ChEBI" id="CHEBI:83834"/>
        <dbReference type="EC" id="5.2.1.8"/>
    </reaction>
</comment>
<protein>
    <recommendedName>
        <fullName evidence="2">Peptidyl-prolyl cis-trans isomerase</fullName>
        <shortName evidence="2">PPIase</shortName>
        <ecNumber evidence="2">5.2.1.8</ecNumber>
    </recommendedName>
</protein>
<proteinExistence type="inferred from homology"/>
<dbReference type="GO" id="GO:0003755">
    <property type="term" value="F:peptidyl-prolyl cis-trans isomerase activity"/>
    <property type="evidence" value="ECO:0007669"/>
    <property type="project" value="UniProtKB-UniRule"/>
</dbReference>
<comment type="caution">
    <text evidence="4">The sequence shown here is derived from an EMBL/GenBank/DDBJ whole genome shotgun (WGS) entry which is preliminary data.</text>
</comment>
<name>A0A2A9CRU0_9ACTN</name>
<dbReference type="PANTHER" id="PTHR45625:SF3">
    <property type="entry name" value="PEPTIDYL-PROLYL CIS-TRANS ISOMERASE B-RELATED"/>
    <property type="match status" value="1"/>
</dbReference>
<feature type="chain" id="PRO_5039762564" description="Peptidyl-prolyl cis-trans isomerase" evidence="2">
    <location>
        <begin position="26"/>
        <end position="225"/>
    </location>
</feature>
<keyword evidence="2" id="KW-0697">Rotamase</keyword>
<comment type="function">
    <text evidence="1 2">PPIases accelerate the folding of proteins. It catalyzes the cis-trans isomerization of proline imidic peptide bonds in oligopeptides.</text>
</comment>
<dbReference type="Proteomes" id="UP000226079">
    <property type="component" value="Unassembled WGS sequence"/>
</dbReference>
<dbReference type="InterPro" id="IPR044666">
    <property type="entry name" value="Cyclophilin_A-like"/>
</dbReference>
<dbReference type="SUPFAM" id="SSF50891">
    <property type="entry name" value="Cyclophilin-like"/>
    <property type="match status" value="1"/>
</dbReference>
<dbReference type="EC" id="5.2.1.8" evidence="2"/>
<dbReference type="PANTHER" id="PTHR45625">
    <property type="entry name" value="PEPTIDYL-PROLYL CIS-TRANS ISOMERASE-RELATED"/>
    <property type="match status" value="1"/>
</dbReference>
<evidence type="ECO:0000313" key="4">
    <source>
        <dbReference type="EMBL" id="PFG16805.1"/>
    </source>
</evidence>
<dbReference type="CDD" id="cd00317">
    <property type="entry name" value="cyclophilin"/>
    <property type="match status" value="1"/>
</dbReference>
<keyword evidence="5" id="KW-1185">Reference proteome</keyword>
<dbReference type="Gene3D" id="2.40.100.10">
    <property type="entry name" value="Cyclophilin-like"/>
    <property type="match status" value="1"/>
</dbReference>
<dbReference type="RefSeq" id="WP_245840794.1">
    <property type="nucleotide sequence ID" value="NZ_PDJC01000001.1"/>
</dbReference>
<keyword evidence="2 4" id="KW-0413">Isomerase</keyword>
<dbReference type="AlphaFoldDB" id="A0A2A9CRU0"/>
<evidence type="ECO:0000256" key="1">
    <source>
        <dbReference type="ARBA" id="ARBA00002388"/>
    </source>
</evidence>
<evidence type="ECO:0000259" key="3">
    <source>
        <dbReference type="PROSITE" id="PS50072"/>
    </source>
</evidence>
<feature type="signal peptide" evidence="2">
    <location>
        <begin position="1"/>
        <end position="25"/>
    </location>
</feature>
<feature type="domain" description="PPIase cyclophilin-type" evidence="3">
    <location>
        <begin position="79"/>
        <end position="224"/>
    </location>
</feature>
<dbReference type="PRINTS" id="PR00153">
    <property type="entry name" value="CSAPPISMRASE"/>
</dbReference>
<dbReference type="EMBL" id="PDJC01000001">
    <property type="protein sequence ID" value="PFG16805.1"/>
    <property type="molecule type" value="Genomic_DNA"/>
</dbReference>
<gene>
    <name evidence="4" type="ORF">ATK74_1358</name>
</gene>
<sequence length="225" mass="22391">MNKAWIITATTVAFALTGCVAPITATPQPSASSAAAAPGVSCQYAAGGDAAGKVKLPPTSGVANTGSVDLTMTLSGSAVGLTLDRVRTPCTTNSFVSLAAQGYFNGTSCHRLVDSGIFVLQCGDPTGTGSGGPGYQFPDELTGDETYGAGTLAMANAGPNTNGSQFFIVYADSSLPPSYTVFGKVDAAGLKVVEKIAKAGQDNSFGSAGGGKPKAPAVIEAITPR</sequence>
<dbReference type="InterPro" id="IPR002130">
    <property type="entry name" value="Cyclophilin-type_PPIase_dom"/>
</dbReference>
<organism evidence="4 5">
    <name type="scientific">Propionicimonas paludicola</name>
    <dbReference type="NCBI Taxonomy" id="185243"/>
    <lineage>
        <taxon>Bacteria</taxon>
        <taxon>Bacillati</taxon>
        <taxon>Actinomycetota</taxon>
        <taxon>Actinomycetes</taxon>
        <taxon>Propionibacteriales</taxon>
        <taxon>Nocardioidaceae</taxon>
        <taxon>Propionicimonas</taxon>
    </lineage>
</organism>
<keyword evidence="2" id="KW-0732">Signal</keyword>
<dbReference type="PROSITE" id="PS50072">
    <property type="entry name" value="CSA_PPIASE_2"/>
    <property type="match status" value="1"/>
</dbReference>
<dbReference type="Pfam" id="PF00160">
    <property type="entry name" value="Pro_isomerase"/>
    <property type="match status" value="1"/>
</dbReference>
<evidence type="ECO:0000256" key="2">
    <source>
        <dbReference type="RuleBase" id="RU363019"/>
    </source>
</evidence>